<dbReference type="NCBIfam" id="TIGR02385">
    <property type="entry name" value="RelE_StbE"/>
    <property type="match status" value="1"/>
</dbReference>
<dbReference type="EMBL" id="RQZD01000001">
    <property type="protein sequence ID" value="RRD38512.1"/>
    <property type="molecule type" value="Genomic_DNA"/>
</dbReference>
<organism evidence="7">
    <name type="scientific">Fusobacterium nucleatum</name>
    <dbReference type="NCBI Taxonomy" id="851"/>
    <lineage>
        <taxon>Bacteria</taxon>
        <taxon>Fusobacteriati</taxon>
        <taxon>Fusobacteriota</taxon>
        <taxon>Fusobacteriia</taxon>
        <taxon>Fusobacteriales</taxon>
        <taxon>Fusobacteriaceae</taxon>
        <taxon>Fusobacterium</taxon>
    </lineage>
</organism>
<accession>A0A3P1VVW9</accession>
<evidence type="ECO:0000256" key="3">
    <source>
        <dbReference type="ARBA" id="ARBA00022722"/>
    </source>
</evidence>
<proteinExistence type="inferred from homology"/>
<dbReference type="InterPro" id="IPR035093">
    <property type="entry name" value="RelE/ParE_toxin_dom_sf"/>
</dbReference>
<keyword evidence="2" id="KW-1277">Toxin-antitoxin system</keyword>
<reference evidence="7" key="1">
    <citation type="submission" date="2018-11" db="EMBL/GenBank/DDBJ databases">
        <title>Genomes From Bacteria Associated with the Canine Oral Cavity: a Test Case for Automated Genome-Based Taxonomic Assignment.</title>
        <authorList>
            <person name="Coil D.A."/>
            <person name="Jospin G."/>
            <person name="Darling A.E."/>
            <person name="Wallis C."/>
            <person name="Davis I.J."/>
            <person name="Harris S."/>
            <person name="Eisen J.A."/>
            <person name="Holcombe L.J."/>
            <person name="O'Flynn C."/>
        </authorList>
    </citation>
    <scope>NUCLEOTIDE SEQUENCE [LARGE SCALE GENOMIC DNA]</scope>
    <source>
        <strain evidence="7">OH5060</strain>
    </source>
</reference>
<dbReference type="GO" id="GO:0016787">
    <property type="term" value="F:hydrolase activity"/>
    <property type="evidence" value="ECO:0007669"/>
    <property type="project" value="UniProtKB-KW"/>
</dbReference>
<dbReference type="GO" id="GO:0004519">
    <property type="term" value="F:endonuclease activity"/>
    <property type="evidence" value="ECO:0007669"/>
    <property type="project" value="UniProtKB-KW"/>
</dbReference>
<dbReference type="Gene3D" id="3.30.2310.20">
    <property type="entry name" value="RelE-like"/>
    <property type="match status" value="1"/>
</dbReference>
<dbReference type="InterPro" id="IPR009614">
    <property type="entry name" value="YoeB_toxin"/>
</dbReference>
<evidence type="ECO:0000256" key="5">
    <source>
        <dbReference type="ARBA" id="ARBA00022801"/>
    </source>
</evidence>
<name>A0A3P1VVW9_FUSNU</name>
<sequence length="91" mass="10949">MVEEYKVKLTKQAIKDKEKLKQYPTLKTNVENLVNLIKKKPFKTPPPCEALVGNYKGLYSRRINKQHRLLYRVLEEEKIIIIISMWTHYKF</sequence>
<keyword evidence="5" id="KW-0378">Hydrolase</keyword>
<gene>
    <name evidence="7" type="ORF">EII28_00200</name>
</gene>
<evidence type="ECO:0000256" key="4">
    <source>
        <dbReference type="ARBA" id="ARBA00022759"/>
    </source>
</evidence>
<keyword evidence="3" id="KW-0540">Nuclease</keyword>
<dbReference type="Pfam" id="PF06769">
    <property type="entry name" value="YoeB_toxin"/>
    <property type="match status" value="1"/>
</dbReference>
<evidence type="ECO:0000256" key="6">
    <source>
        <dbReference type="ARBA" id="ARBA00030388"/>
    </source>
</evidence>
<evidence type="ECO:0000313" key="7">
    <source>
        <dbReference type="EMBL" id="RRD38512.1"/>
    </source>
</evidence>
<evidence type="ECO:0000256" key="2">
    <source>
        <dbReference type="ARBA" id="ARBA00022649"/>
    </source>
</evidence>
<dbReference type="NCBIfam" id="TIGR02116">
    <property type="entry name" value="toxin_Txe_YoeB"/>
    <property type="match status" value="1"/>
</dbReference>
<comment type="caution">
    <text evidence="7">The sequence shown here is derived from an EMBL/GenBank/DDBJ whole genome shotgun (WGS) entry which is preliminary data.</text>
</comment>
<dbReference type="PANTHER" id="PTHR38039:SF1">
    <property type="entry name" value="TOXIN YOEB"/>
    <property type="match status" value="1"/>
</dbReference>
<keyword evidence="4" id="KW-0255">Endonuclease</keyword>
<evidence type="ECO:0000256" key="1">
    <source>
        <dbReference type="ARBA" id="ARBA00008172"/>
    </source>
</evidence>
<dbReference type="PANTHER" id="PTHR38039">
    <property type="entry name" value="TOXIN YOEB"/>
    <property type="match status" value="1"/>
</dbReference>
<comment type="similarity">
    <text evidence="1">Belongs to the YoeB family.</text>
</comment>
<dbReference type="GO" id="GO:0006401">
    <property type="term" value="P:RNA catabolic process"/>
    <property type="evidence" value="ECO:0007669"/>
    <property type="project" value="InterPro"/>
</dbReference>
<dbReference type="AlphaFoldDB" id="A0A3P1VVW9"/>
<dbReference type="SUPFAM" id="SSF143011">
    <property type="entry name" value="RelE-like"/>
    <property type="match status" value="1"/>
</dbReference>
<dbReference type="InterPro" id="IPR007712">
    <property type="entry name" value="RelE/ParE_toxin"/>
</dbReference>
<dbReference type="GO" id="GO:0045892">
    <property type="term" value="P:negative regulation of DNA-templated transcription"/>
    <property type="evidence" value="ECO:0007669"/>
    <property type="project" value="TreeGrafter"/>
</dbReference>
<protein>
    <recommendedName>
        <fullName evidence="6">Putative mRNA interferase YoeB</fullName>
    </recommendedName>
</protein>